<evidence type="ECO:0000259" key="5">
    <source>
        <dbReference type="PROSITE" id="PS50975"/>
    </source>
</evidence>
<dbReference type="AlphaFoldDB" id="A0A1G8UJR6"/>
<dbReference type="STRING" id="555512.SAMN04487993_104314"/>
<sequence length="338" mass="36766">MRYFFNHCLTEHAHVFDMLRAADPSVHITAANSHKGSPVRLAADTFLDDPAAGEGHAMPAGYAEWLLEAAREARADIVIPYRHRMELADFRDCFEAAGIRLLTAADRQTMTVIEQKPAFLQWAEETGIPISPFREFSCLETFEAAVAAFDPMAPLCIKPSSGVGAVGFRRLVDDEAPGAAAVLLGLDAMVLGKGALRRLLSLGPLSRPMMLMLYLRGPERSTDFVCLDGEILGAVTRMRSGLYQKVGDDMVSFAMATTLARELGMSGLLNLQTRCLDDGSQVLLELNSRAAGGIGQTAPSGVNLPGLLHEALCGRRPEVPRRAGRTVRVARREMFLEI</sequence>
<evidence type="ECO:0000256" key="3">
    <source>
        <dbReference type="ARBA" id="ARBA00022840"/>
    </source>
</evidence>
<dbReference type="PROSITE" id="PS50975">
    <property type="entry name" value="ATP_GRASP"/>
    <property type="match status" value="1"/>
</dbReference>
<protein>
    <submittedName>
        <fullName evidence="6">ATP-grasp domain-containing protein</fullName>
    </submittedName>
</protein>
<keyword evidence="3 4" id="KW-0067">ATP-binding</keyword>
<evidence type="ECO:0000256" key="4">
    <source>
        <dbReference type="PROSITE-ProRule" id="PRU00409"/>
    </source>
</evidence>
<dbReference type="GO" id="GO:0016874">
    <property type="term" value="F:ligase activity"/>
    <property type="evidence" value="ECO:0007669"/>
    <property type="project" value="UniProtKB-KW"/>
</dbReference>
<accession>A0A1G8UJR6</accession>
<dbReference type="GO" id="GO:0005524">
    <property type="term" value="F:ATP binding"/>
    <property type="evidence" value="ECO:0007669"/>
    <property type="project" value="UniProtKB-UniRule"/>
</dbReference>
<evidence type="ECO:0000256" key="1">
    <source>
        <dbReference type="ARBA" id="ARBA00022598"/>
    </source>
</evidence>
<feature type="domain" description="ATP-grasp" evidence="5">
    <location>
        <begin position="120"/>
        <end position="313"/>
    </location>
</feature>
<evidence type="ECO:0000256" key="2">
    <source>
        <dbReference type="ARBA" id="ARBA00022741"/>
    </source>
</evidence>
<reference evidence="6 7" key="1">
    <citation type="submission" date="2016-10" db="EMBL/GenBank/DDBJ databases">
        <authorList>
            <person name="de Groot N.N."/>
        </authorList>
    </citation>
    <scope>NUCLEOTIDE SEQUENCE [LARGE SCALE GENOMIC DNA]</scope>
    <source>
        <strain evidence="6 7">DSM 26424</strain>
    </source>
</reference>
<keyword evidence="2 4" id="KW-0547">Nucleotide-binding</keyword>
<proteinExistence type="predicted"/>
<dbReference type="OrthoDB" id="9803907at2"/>
<name>A0A1G8UJR6_9RHOB</name>
<evidence type="ECO:0000313" key="7">
    <source>
        <dbReference type="Proteomes" id="UP000199093"/>
    </source>
</evidence>
<gene>
    <name evidence="6" type="ORF">SAMN04487993_104314</name>
</gene>
<dbReference type="Gene3D" id="3.30.470.20">
    <property type="entry name" value="ATP-grasp fold, B domain"/>
    <property type="match status" value="2"/>
</dbReference>
<organism evidence="6 7">
    <name type="scientific">Salipiger marinus</name>
    <dbReference type="NCBI Taxonomy" id="555512"/>
    <lineage>
        <taxon>Bacteria</taxon>
        <taxon>Pseudomonadati</taxon>
        <taxon>Pseudomonadota</taxon>
        <taxon>Alphaproteobacteria</taxon>
        <taxon>Rhodobacterales</taxon>
        <taxon>Roseobacteraceae</taxon>
        <taxon>Salipiger</taxon>
    </lineage>
</organism>
<keyword evidence="7" id="KW-1185">Reference proteome</keyword>
<dbReference type="PANTHER" id="PTHR43585">
    <property type="entry name" value="FUMIPYRROLE BIOSYNTHESIS PROTEIN C"/>
    <property type="match status" value="1"/>
</dbReference>
<dbReference type="PANTHER" id="PTHR43585:SF2">
    <property type="entry name" value="ATP-GRASP ENZYME FSQD"/>
    <property type="match status" value="1"/>
</dbReference>
<dbReference type="InterPro" id="IPR052032">
    <property type="entry name" value="ATP-dep_AA_Ligase"/>
</dbReference>
<dbReference type="Proteomes" id="UP000199093">
    <property type="component" value="Unassembled WGS sequence"/>
</dbReference>
<dbReference type="InterPro" id="IPR011761">
    <property type="entry name" value="ATP-grasp"/>
</dbReference>
<dbReference type="EMBL" id="FNEJ01000043">
    <property type="protein sequence ID" value="SDJ54063.1"/>
    <property type="molecule type" value="Genomic_DNA"/>
</dbReference>
<dbReference type="SUPFAM" id="SSF56059">
    <property type="entry name" value="Glutathione synthetase ATP-binding domain-like"/>
    <property type="match status" value="1"/>
</dbReference>
<dbReference type="Pfam" id="PF15632">
    <property type="entry name" value="ATPgrasp_Ter"/>
    <property type="match status" value="1"/>
</dbReference>
<dbReference type="GO" id="GO:0046872">
    <property type="term" value="F:metal ion binding"/>
    <property type="evidence" value="ECO:0007669"/>
    <property type="project" value="InterPro"/>
</dbReference>
<keyword evidence="1" id="KW-0436">Ligase</keyword>
<dbReference type="RefSeq" id="WP_089852332.1">
    <property type="nucleotide sequence ID" value="NZ_FNEJ01000043.1"/>
</dbReference>
<evidence type="ECO:0000313" key="6">
    <source>
        <dbReference type="EMBL" id="SDJ54063.1"/>
    </source>
</evidence>